<dbReference type="PANTHER" id="PTHR33223:SF10">
    <property type="entry name" value="AMINOTRANSFERASE-LIKE PLANT MOBILE DOMAIN-CONTAINING PROTEIN"/>
    <property type="match status" value="1"/>
</dbReference>
<evidence type="ECO:0000259" key="2">
    <source>
        <dbReference type="Pfam" id="PF03732"/>
    </source>
</evidence>
<sequence>MSVWEQPDEVWCRVFPTTLHGMAQSWYKGLPNGSVYCYADLRDNFIAQYACNKRRAVETSDLLTIRQGDDESLRSYVKRFDAKAQQIRELNTELAAFALMKGLPKGELKNELIKCEVLNLDSARKMADRAVKVEDYHKTWVGHSEAGHPERKSRRENADEDRHDTNRSRPERFNKRQNSAGAGGSSGPYTPKRYNGHTPWSSLRPRSSP</sequence>
<evidence type="ECO:0000313" key="3">
    <source>
        <dbReference type="EMBL" id="AAY99338.1"/>
    </source>
</evidence>
<feature type="domain" description="Retrotransposon gag" evidence="2">
    <location>
        <begin position="14"/>
        <end position="103"/>
    </location>
</feature>
<feature type="region of interest" description="Disordered" evidence="1">
    <location>
        <begin position="142"/>
        <end position="209"/>
    </location>
</feature>
<proteinExistence type="predicted"/>
<dbReference type="EMBL" id="DQ023669">
    <property type="protein sequence ID" value="AAY99338.1"/>
    <property type="molecule type" value="Genomic_DNA"/>
</dbReference>
<dbReference type="InterPro" id="IPR005162">
    <property type="entry name" value="Retrotrans_gag_dom"/>
</dbReference>
<organism evidence="3">
    <name type="scientific">Silene latifolia</name>
    <name type="common">White campion</name>
    <name type="synonym">Bladder campion</name>
    <dbReference type="NCBI Taxonomy" id="37657"/>
    <lineage>
        <taxon>Eukaryota</taxon>
        <taxon>Viridiplantae</taxon>
        <taxon>Streptophyta</taxon>
        <taxon>Embryophyta</taxon>
        <taxon>Tracheophyta</taxon>
        <taxon>Spermatophyta</taxon>
        <taxon>Magnoliopsida</taxon>
        <taxon>eudicotyledons</taxon>
        <taxon>Gunneridae</taxon>
        <taxon>Pentapetalae</taxon>
        <taxon>Caryophyllales</taxon>
        <taxon>Caryophyllaceae</taxon>
        <taxon>Sileneae</taxon>
        <taxon>Silene</taxon>
        <taxon>Silene subgen. Behenantha</taxon>
        <taxon>Silene sect. Melandrium</taxon>
    </lineage>
</organism>
<dbReference type="AlphaFoldDB" id="Q3I6J5"/>
<name>Q3I6J5_SILLA</name>
<protein>
    <submittedName>
        <fullName evidence="3">Gag</fullName>
    </submittedName>
</protein>
<evidence type="ECO:0000256" key="1">
    <source>
        <dbReference type="SAM" id="MobiDB-lite"/>
    </source>
</evidence>
<dbReference type="PANTHER" id="PTHR33223">
    <property type="entry name" value="CCHC-TYPE DOMAIN-CONTAINING PROTEIN"/>
    <property type="match status" value="1"/>
</dbReference>
<feature type="compositionally biased region" description="Polar residues" evidence="1">
    <location>
        <begin position="198"/>
        <end position="209"/>
    </location>
</feature>
<dbReference type="Pfam" id="PF03732">
    <property type="entry name" value="Retrotrans_gag"/>
    <property type="match status" value="1"/>
</dbReference>
<feature type="compositionally biased region" description="Basic and acidic residues" evidence="1">
    <location>
        <begin position="145"/>
        <end position="174"/>
    </location>
</feature>
<accession>Q3I6J5</accession>
<gene>
    <name evidence="3" type="primary">gag</name>
</gene>
<reference evidence="3" key="1">
    <citation type="journal article" date="2006" name="Mol. Genet. Genomics">
        <title>Retand: a novel family of gypsy-like retrotransposons harboring an amplified tandem repeat.</title>
        <authorList>
            <person name="Kejnovsky E."/>
            <person name="Kubat Z."/>
            <person name="Macas J."/>
            <person name="Hobza R."/>
            <person name="Mracek J."/>
            <person name="Vyskot B."/>
        </authorList>
    </citation>
    <scope>NUCLEOTIDE SEQUENCE</scope>
</reference>